<name>A0A820NDQ2_9BILA</name>
<dbReference type="Proteomes" id="UP000663874">
    <property type="component" value="Unassembled WGS sequence"/>
</dbReference>
<evidence type="ECO:0000313" key="1">
    <source>
        <dbReference type="EMBL" id="CAF4389096.1"/>
    </source>
</evidence>
<proteinExistence type="predicted"/>
<organism evidence="1 2">
    <name type="scientific">Rotaria sordida</name>
    <dbReference type="NCBI Taxonomy" id="392033"/>
    <lineage>
        <taxon>Eukaryota</taxon>
        <taxon>Metazoa</taxon>
        <taxon>Spiralia</taxon>
        <taxon>Gnathifera</taxon>
        <taxon>Rotifera</taxon>
        <taxon>Eurotatoria</taxon>
        <taxon>Bdelloidea</taxon>
        <taxon>Philodinida</taxon>
        <taxon>Philodinidae</taxon>
        <taxon>Rotaria</taxon>
    </lineage>
</organism>
<evidence type="ECO:0000313" key="2">
    <source>
        <dbReference type="Proteomes" id="UP000663874"/>
    </source>
</evidence>
<gene>
    <name evidence="1" type="ORF">FNK824_LOCUS43561</name>
</gene>
<accession>A0A820NDQ2</accession>
<reference evidence="1" key="1">
    <citation type="submission" date="2021-02" db="EMBL/GenBank/DDBJ databases">
        <authorList>
            <person name="Nowell W R."/>
        </authorList>
    </citation>
    <scope>NUCLEOTIDE SEQUENCE</scope>
</reference>
<feature type="non-terminal residue" evidence="1">
    <location>
        <position position="1"/>
    </location>
</feature>
<dbReference type="EMBL" id="CAJOBE010061918">
    <property type="protein sequence ID" value="CAF4389096.1"/>
    <property type="molecule type" value="Genomic_DNA"/>
</dbReference>
<dbReference type="AlphaFoldDB" id="A0A820NDQ2"/>
<sequence>ESKLGGQEIVLFAKGVLQLTFLE</sequence>
<protein>
    <submittedName>
        <fullName evidence="1">Uncharacterized protein</fullName>
    </submittedName>
</protein>
<comment type="caution">
    <text evidence="1">The sequence shown here is derived from an EMBL/GenBank/DDBJ whole genome shotgun (WGS) entry which is preliminary data.</text>
</comment>